<dbReference type="Gene3D" id="2.40.50.120">
    <property type="match status" value="1"/>
</dbReference>
<evidence type="ECO:0000313" key="3">
    <source>
        <dbReference type="Proteomes" id="UP000215214"/>
    </source>
</evidence>
<keyword evidence="1" id="KW-0732">Signal</keyword>
<evidence type="ECO:0008006" key="4">
    <source>
        <dbReference type="Google" id="ProtNLM"/>
    </source>
</evidence>
<dbReference type="AlphaFoldDB" id="A0A238U6Z5"/>
<gene>
    <name evidence="2" type="ORF">TJEJU_1081</name>
</gene>
<dbReference type="EMBL" id="LT899436">
    <property type="protein sequence ID" value="SNR14835.1"/>
    <property type="molecule type" value="Genomic_DNA"/>
</dbReference>
<evidence type="ECO:0000313" key="2">
    <source>
        <dbReference type="EMBL" id="SNR14835.1"/>
    </source>
</evidence>
<evidence type="ECO:0000256" key="1">
    <source>
        <dbReference type="SAM" id="SignalP"/>
    </source>
</evidence>
<protein>
    <recommendedName>
        <fullName evidence="4">Lipoprotein</fullName>
    </recommendedName>
</protein>
<proteinExistence type="predicted"/>
<dbReference type="Proteomes" id="UP000215214">
    <property type="component" value="Chromosome TJEJU"/>
</dbReference>
<organism evidence="2 3">
    <name type="scientific">Tenacibaculum jejuense</name>
    <dbReference type="NCBI Taxonomy" id="584609"/>
    <lineage>
        <taxon>Bacteria</taxon>
        <taxon>Pseudomonadati</taxon>
        <taxon>Bacteroidota</taxon>
        <taxon>Flavobacteriia</taxon>
        <taxon>Flavobacteriales</taxon>
        <taxon>Flavobacteriaceae</taxon>
        <taxon>Tenacibaculum</taxon>
    </lineage>
</organism>
<dbReference type="KEGG" id="tje:TJEJU_1081"/>
<accession>A0A238U6Z5</accession>
<dbReference type="InterPro" id="IPR008993">
    <property type="entry name" value="TIMP-like_OB-fold"/>
</dbReference>
<feature type="chain" id="PRO_5012511755" description="Lipoprotein" evidence="1">
    <location>
        <begin position="21"/>
        <end position="238"/>
    </location>
</feature>
<keyword evidence="3" id="KW-1185">Reference proteome</keyword>
<dbReference type="OrthoDB" id="827860at2"/>
<dbReference type="PROSITE" id="PS51257">
    <property type="entry name" value="PROKAR_LIPOPROTEIN"/>
    <property type="match status" value="1"/>
</dbReference>
<reference evidence="2 3" key="1">
    <citation type="submission" date="2017-07" db="EMBL/GenBank/DDBJ databases">
        <authorList>
            <person name="Sun Z.S."/>
            <person name="Albrecht U."/>
            <person name="Echele G."/>
            <person name="Lee C.C."/>
        </authorList>
    </citation>
    <scope>NUCLEOTIDE SEQUENCE [LARGE SCALE GENOMIC DNA]</scope>
    <source>
        <strain evidence="3">type strain: KCTC 22618</strain>
    </source>
</reference>
<feature type="signal peptide" evidence="1">
    <location>
        <begin position="1"/>
        <end position="20"/>
    </location>
</feature>
<sequence>MKLKYFLLFLLLISSYQSFACSCSPIKLMNAFSYADFIGVVQFESIKELNKNPGFYSSKIKIEELFKGNSNDAIFINSQKGSSCHFIPSNGVSFFILGFKNEQNLIEVSFCTALLSSSINHKDILRNISKKHKNKPIAYQFVQRLKGNINQTLFSKTKEPLIYKVTLNSDASISNIIPENKIAQQNFNSGIRFELLKKVSFTKPDAKLKYKKDQLVSYIILKWTKNLDNETILTFPNL</sequence>
<name>A0A238U6Z5_9FLAO</name>
<dbReference type="SUPFAM" id="SSF50242">
    <property type="entry name" value="TIMP-like"/>
    <property type="match status" value="1"/>
</dbReference>